<feature type="compositionally biased region" description="Polar residues" evidence="1">
    <location>
        <begin position="99"/>
        <end position="109"/>
    </location>
</feature>
<dbReference type="Proteomes" id="UP000054466">
    <property type="component" value="Unassembled WGS sequence"/>
</dbReference>
<protein>
    <submittedName>
        <fullName evidence="2">Uncharacterized protein</fullName>
    </submittedName>
</protein>
<dbReference type="OrthoDB" id="5286775at2759"/>
<dbReference type="GeneID" id="27339259"/>
<sequence length="507" mass="56284">MAKSAFASPFRYLSGLLSSPRAALSRSSNPTTSASLAQKNDAGYTPSPEMRAGSYDSVSHGKGKRKAEEEDHSGPKTKKRAISMDRDAFIPYGNDSDFDQSPSIPSTGIRTKAELDRTLMPPPATPRDRTTLLLTQRADPNMLQDANTRIHDDDSISFVSTAMARQKLDSLDADTMEEARRHAAAVTLPANSGLWSQAERELFFHLAYRGFEALLPQNWMIDFDTLPISVFVHENSADPPLIQNIRDNQFRASHALRRLFEAGHDIRDRTHVSPGISRERILEQSVKRYLYWALTDVGLRPASKTNYLPVHVVVARKKGRSTLQTLEEIANKLQRLSQRHQRAQNIHPSIETYSPSLSDTDETRVVDDDATSPTLIGFVIISSVLVVVTLSSCPTSTLEPQKEQTASPLIPGSSFQGATSVKPDRLRIIAELDFSQRDQDVWNALGVAIVAMQVRREALKVNHGFTHDDLSGIDWDVVSEADSRLQDDFEGGSTLSRLQLVDDDPDL</sequence>
<dbReference type="EMBL" id="KN847040">
    <property type="protein sequence ID" value="KIW33195.1"/>
    <property type="molecule type" value="Genomic_DNA"/>
</dbReference>
<proteinExistence type="predicted"/>
<gene>
    <name evidence="2" type="ORF">PV07_00065</name>
</gene>
<feature type="region of interest" description="Disordered" evidence="1">
    <location>
        <begin position="19"/>
        <end position="112"/>
    </location>
</feature>
<accession>A0A0D2CTE8</accession>
<evidence type="ECO:0000313" key="3">
    <source>
        <dbReference type="Proteomes" id="UP000054466"/>
    </source>
</evidence>
<dbReference type="VEuPathDB" id="FungiDB:PV07_00065"/>
<evidence type="ECO:0000313" key="2">
    <source>
        <dbReference type="EMBL" id="KIW33195.1"/>
    </source>
</evidence>
<feature type="region of interest" description="Disordered" evidence="1">
    <location>
        <begin position="397"/>
        <end position="416"/>
    </location>
</feature>
<feature type="compositionally biased region" description="Low complexity" evidence="1">
    <location>
        <begin position="19"/>
        <end position="28"/>
    </location>
</feature>
<reference evidence="2 3" key="1">
    <citation type="submission" date="2015-01" db="EMBL/GenBank/DDBJ databases">
        <title>The Genome Sequence of Cladophialophora immunda CBS83496.</title>
        <authorList>
            <consortium name="The Broad Institute Genomics Platform"/>
            <person name="Cuomo C."/>
            <person name="de Hoog S."/>
            <person name="Gorbushina A."/>
            <person name="Stielow B."/>
            <person name="Teixiera M."/>
            <person name="Abouelleil A."/>
            <person name="Chapman S.B."/>
            <person name="Priest M."/>
            <person name="Young S.K."/>
            <person name="Wortman J."/>
            <person name="Nusbaum C."/>
            <person name="Birren B."/>
        </authorList>
    </citation>
    <scope>NUCLEOTIDE SEQUENCE [LARGE SCALE GENOMIC DNA]</scope>
    <source>
        <strain evidence="2 3">CBS 83496</strain>
    </source>
</reference>
<name>A0A0D2CTE8_9EURO</name>
<keyword evidence="3" id="KW-1185">Reference proteome</keyword>
<dbReference type="AlphaFoldDB" id="A0A0D2CTE8"/>
<organism evidence="2 3">
    <name type="scientific">Cladophialophora immunda</name>
    <dbReference type="NCBI Taxonomy" id="569365"/>
    <lineage>
        <taxon>Eukaryota</taxon>
        <taxon>Fungi</taxon>
        <taxon>Dikarya</taxon>
        <taxon>Ascomycota</taxon>
        <taxon>Pezizomycotina</taxon>
        <taxon>Eurotiomycetes</taxon>
        <taxon>Chaetothyriomycetidae</taxon>
        <taxon>Chaetothyriales</taxon>
        <taxon>Herpotrichiellaceae</taxon>
        <taxon>Cladophialophora</taxon>
    </lineage>
</organism>
<evidence type="ECO:0000256" key="1">
    <source>
        <dbReference type="SAM" id="MobiDB-lite"/>
    </source>
</evidence>
<dbReference type="HOGENOM" id="CLU_043828_0_0_1"/>
<dbReference type="RefSeq" id="XP_016253411.1">
    <property type="nucleotide sequence ID" value="XM_016386483.1"/>
</dbReference>
<feature type="compositionally biased region" description="Polar residues" evidence="1">
    <location>
        <begin position="403"/>
        <end position="416"/>
    </location>
</feature>
<feature type="compositionally biased region" description="Polar residues" evidence="1">
    <location>
        <begin position="29"/>
        <end position="38"/>
    </location>
</feature>